<proteinExistence type="inferred from homology"/>
<keyword evidence="7" id="KW-0653">Protein transport</keyword>
<evidence type="ECO:0000256" key="8">
    <source>
        <dbReference type="SAM" id="MobiDB-lite"/>
    </source>
</evidence>
<dbReference type="InterPro" id="IPR003400">
    <property type="entry name" value="ExbD"/>
</dbReference>
<evidence type="ECO:0000313" key="11">
    <source>
        <dbReference type="Proteomes" id="UP001595443"/>
    </source>
</evidence>
<evidence type="ECO:0000256" key="9">
    <source>
        <dbReference type="SAM" id="Phobius"/>
    </source>
</evidence>
<name>A0ABV7AKC6_9RHOB</name>
<keyword evidence="4 7" id="KW-0812">Transmembrane</keyword>
<keyword evidence="6 9" id="KW-0472">Membrane</keyword>
<feature type="transmembrane region" description="Helical" evidence="9">
    <location>
        <begin position="12"/>
        <end position="31"/>
    </location>
</feature>
<organism evidence="10 11">
    <name type="scientific">Acidimangrovimonas pyrenivorans</name>
    <dbReference type="NCBI Taxonomy" id="2030798"/>
    <lineage>
        <taxon>Bacteria</taxon>
        <taxon>Pseudomonadati</taxon>
        <taxon>Pseudomonadota</taxon>
        <taxon>Alphaproteobacteria</taxon>
        <taxon>Rhodobacterales</taxon>
        <taxon>Paracoccaceae</taxon>
        <taxon>Acidimangrovimonas</taxon>
    </lineage>
</organism>
<evidence type="ECO:0000313" key="10">
    <source>
        <dbReference type="EMBL" id="MFC2969869.1"/>
    </source>
</evidence>
<evidence type="ECO:0000256" key="5">
    <source>
        <dbReference type="ARBA" id="ARBA00022989"/>
    </source>
</evidence>
<evidence type="ECO:0000256" key="2">
    <source>
        <dbReference type="ARBA" id="ARBA00005811"/>
    </source>
</evidence>
<evidence type="ECO:0000256" key="4">
    <source>
        <dbReference type="ARBA" id="ARBA00022692"/>
    </source>
</evidence>
<evidence type="ECO:0000256" key="1">
    <source>
        <dbReference type="ARBA" id="ARBA00004162"/>
    </source>
</evidence>
<protein>
    <submittedName>
        <fullName evidence="10">Biopolymer transporter ExbD</fullName>
    </submittedName>
</protein>
<evidence type="ECO:0000256" key="7">
    <source>
        <dbReference type="RuleBase" id="RU003879"/>
    </source>
</evidence>
<evidence type="ECO:0000256" key="3">
    <source>
        <dbReference type="ARBA" id="ARBA00022475"/>
    </source>
</evidence>
<evidence type="ECO:0000256" key="6">
    <source>
        <dbReference type="ARBA" id="ARBA00023136"/>
    </source>
</evidence>
<keyword evidence="7" id="KW-0813">Transport</keyword>
<comment type="caution">
    <text evidence="10">The sequence shown here is derived from an EMBL/GenBank/DDBJ whole genome shotgun (WGS) entry which is preliminary data.</text>
</comment>
<keyword evidence="11" id="KW-1185">Reference proteome</keyword>
<keyword evidence="5 9" id="KW-1133">Transmembrane helix</keyword>
<comment type="subcellular location">
    <subcellularLocation>
        <location evidence="1">Cell membrane</location>
        <topology evidence="1">Single-pass membrane protein</topology>
    </subcellularLocation>
    <subcellularLocation>
        <location evidence="7">Cell membrane</location>
        <topology evidence="7">Single-pass type II membrane protein</topology>
    </subcellularLocation>
</comment>
<dbReference type="PANTHER" id="PTHR30558:SF3">
    <property type="entry name" value="BIOPOLYMER TRANSPORT PROTEIN EXBD-RELATED"/>
    <property type="match status" value="1"/>
</dbReference>
<dbReference type="RefSeq" id="WP_377834629.1">
    <property type="nucleotide sequence ID" value="NZ_JBHRSK010000015.1"/>
</dbReference>
<dbReference type="EMBL" id="JBHRSK010000015">
    <property type="protein sequence ID" value="MFC2969869.1"/>
    <property type="molecule type" value="Genomic_DNA"/>
</dbReference>
<dbReference type="PANTHER" id="PTHR30558">
    <property type="entry name" value="EXBD MEMBRANE COMPONENT OF PMF-DRIVEN MACROMOLECULE IMPORT SYSTEM"/>
    <property type="match status" value="1"/>
</dbReference>
<gene>
    <name evidence="10" type="ORF">ACFOES_17360</name>
</gene>
<comment type="similarity">
    <text evidence="2 7">Belongs to the ExbD/TolR family.</text>
</comment>
<keyword evidence="3" id="KW-1003">Cell membrane</keyword>
<feature type="region of interest" description="Disordered" evidence="8">
    <location>
        <begin position="40"/>
        <end position="67"/>
    </location>
</feature>
<sequence length="128" mass="13513">MRIPEPPRRRPAESIIPMINVVFLLLIFFLMTAEIAPPEPFPVTPPSSSAQTPAERGLTLYLGPDGRPGFEDATGDAALARLAARAAEAPGPLLIRADAAAPAAALARLMPRLATLGLSDIRLVTVPQ</sequence>
<dbReference type="Proteomes" id="UP001595443">
    <property type="component" value="Unassembled WGS sequence"/>
</dbReference>
<accession>A0ABV7AKC6</accession>
<dbReference type="Pfam" id="PF02472">
    <property type="entry name" value="ExbD"/>
    <property type="match status" value="1"/>
</dbReference>
<reference evidence="11" key="1">
    <citation type="journal article" date="2019" name="Int. J. Syst. Evol. Microbiol.">
        <title>The Global Catalogue of Microorganisms (GCM) 10K type strain sequencing project: providing services to taxonomists for standard genome sequencing and annotation.</title>
        <authorList>
            <consortium name="The Broad Institute Genomics Platform"/>
            <consortium name="The Broad Institute Genome Sequencing Center for Infectious Disease"/>
            <person name="Wu L."/>
            <person name="Ma J."/>
        </authorList>
    </citation>
    <scope>NUCLEOTIDE SEQUENCE [LARGE SCALE GENOMIC DNA]</scope>
    <source>
        <strain evidence="11">KCTC 62192</strain>
    </source>
</reference>